<evidence type="ECO:0008006" key="8">
    <source>
        <dbReference type="Google" id="ProtNLM"/>
    </source>
</evidence>
<dbReference type="GO" id="GO:0004497">
    <property type="term" value="F:monooxygenase activity"/>
    <property type="evidence" value="ECO:0007669"/>
    <property type="project" value="InterPro"/>
</dbReference>
<proteinExistence type="predicted"/>
<dbReference type="InterPro" id="IPR001128">
    <property type="entry name" value="Cyt_P450"/>
</dbReference>
<evidence type="ECO:0000256" key="5">
    <source>
        <dbReference type="SAM" id="Phobius"/>
    </source>
</evidence>
<gene>
    <name evidence="6" type="ORF">CEP52_001983</name>
</gene>
<dbReference type="Pfam" id="PF00067">
    <property type="entry name" value="p450"/>
    <property type="match status" value="1"/>
</dbReference>
<comment type="caution">
    <text evidence="6">The sequence shown here is derived from an EMBL/GenBank/DDBJ whole genome shotgun (WGS) entry which is preliminary data.</text>
</comment>
<dbReference type="InterPro" id="IPR050121">
    <property type="entry name" value="Cytochrome_P450_monoxygenase"/>
</dbReference>
<dbReference type="CDD" id="cd11069">
    <property type="entry name" value="CYP_FUM15-like"/>
    <property type="match status" value="1"/>
</dbReference>
<dbReference type="GO" id="GO:0005506">
    <property type="term" value="F:iron ion binding"/>
    <property type="evidence" value="ECO:0007669"/>
    <property type="project" value="InterPro"/>
</dbReference>
<keyword evidence="2 4" id="KW-0479">Metal-binding</keyword>
<protein>
    <recommendedName>
        <fullName evidence="8">Cytochrome P450 monooxygenase</fullName>
    </recommendedName>
</protein>
<evidence type="ECO:0000313" key="7">
    <source>
        <dbReference type="Proteomes" id="UP000287144"/>
    </source>
</evidence>
<feature type="transmembrane region" description="Helical" evidence="5">
    <location>
        <begin position="98"/>
        <end position="117"/>
    </location>
</feature>
<dbReference type="EMBL" id="NKCK01000010">
    <property type="protein sequence ID" value="RSM13421.1"/>
    <property type="molecule type" value="Genomic_DNA"/>
</dbReference>
<dbReference type="PANTHER" id="PTHR24305:SF227">
    <property type="entry name" value="P450, PUTATIVE (EUROFUNG)-RELATED"/>
    <property type="match status" value="1"/>
</dbReference>
<keyword evidence="1 4" id="KW-0349">Heme</keyword>
<name>A0A428UGJ8_9HYPO</name>
<keyword evidence="5" id="KW-1133">Transmembrane helix</keyword>
<dbReference type="PRINTS" id="PR00463">
    <property type="entry name" value="EP450I"/>
</dbReference>
<evidence type="ECO:0000256" key="4">
    <source>
        <dbReference type="PIRSR" id="PIRSR602401-1"/>
    </source>
</evidence>
<dbReference type="AlphaFoldDB" id="A0A428UGJ8"/>
<organism evidence="6 7">
    <name type="scientific">Fusarium oligoseptatum</name>
    <dbReference type="NCBI Taxonomy" id="2604345"/>
    <lineage>
        <taxon>Eukaryota</taxon>
        <taxon>Fungi</taxon>
        <taxon>Dikarya</taxon>
        <taxon>Ascomycota</taxon>
        <taxon>Pezizomycotina</taxon>
        <taxon>Sordariomycetes</taxon>
        <taxon>Hypocreomycetidae</taxon>
        <taxon>Hypocreales</taxon>
        <taxon>Nectriaceae</taxon>
        <taxon>Fusarium</taxon>
        <taxon>Fusarium solani species complex</taxon>
    </lineage>
</organism>
<dbReference type="SUPFAM" id="SSF48264">
    <property type="entry name" value="Cytochrome P450"/>
    <property type="match status" value="1"/>
</dbReference>
<dbReference type="GO" id="GO:0020037">
    <property type="term" value="F:heme binding"/>
    <property type="evidence" value="ECO:0007669"/>
    <property type="project" value="InterPro"/>
</dbReference>
<keyword evidence="5" id="KW-0472">Membrane</keyword>
<dbReference type="PANTHER" id="PTHR24305">
    <property type="entry name" value="CYTOCHROME P450"/>
    <property type="match status" value="1"/>
</dbReference>
<keyword evidence="7" id="KW-1185">Reference proteome</keyword>
<dbReference type="GO" id="GO:0016705">
    <property type="term" value="F:oxidoreductase activity, acting on paired donors, with incorporation or reduction of molecular oxygen"/>
    <property type="evidence" value="ECO:0007669"/>
    <property type="project" value="InterPro"/>
</dbReference>
<dbReference type="Gene3D" id="1.10.630.10">
    <property type="entry name" value="Cytochrome P450"/>
    <property type="match status" value="1"/>
</dbReference>
<dbReference type="PRINTS" id="PR00385">
    <property type="entry name" value="P450"/>
</dbReference>
<dbReference type="InterPro" id="IPR002401">
    <property type="entry name" value="Cyt_P450_E_grp-I"/>
</dbReference>
<evidence type="ECO:0000313" key="6">
    <source>
        <dbReference type="EMBL" id="RSM13421.1"/>
    </source>
</evidence>
<keyword evidence="3 4" id="KW-0408">Iron</keyword>
<dbReference type="InterPro" id="IPR036396">
    <property type="entry name" value="Cyt_P450_sf"/>
</dbReference>
<accession>A0A428UGJ8</accession>
<evidence type="ECO:0000256" key="1">
    <source>
        <dbReference type="ARBA" id="ARBA00022617"/>
    </source>
</evidence>
<dbReference type="STRING" id="1325735.A0A428UGJ8"/>
<feature type="binding site" description="axial binding residue" evidence="4">
    <location>
        <position position="547"/>
    </location>
    <ligand>
        <name>heme</name>
        <dbReference type="ChEBI" id="CHEBI:30413"/>
    </ligand>
    <ligandPart>
        <name>Fe</name>
        <dbReference type="ChEBI" id="CHEBI:18248"/>
    </ligandPart>
</feature>
<keyword evidence="5" id="KW-0812">Transmembrane</keyword>
<evidence type="ECO:0000256" key="2">
    <source>
        <dbReference type="ARBA" id="ARBA00022723"/>
    </source>
</evidence>
<reference evidence="6 7" key="1">
    <citation type="submission" date="2017-06" db="EMBL/GenBank/DDBJ databases">
        <title>Comparative genomic analysis of Ambrosia Fusariam Clade fungi.</title>
        <authorList>
            <person name="Stajich J.E."/>
            <person name="Carrillo J."/>
            <person name="Kijimoto T."/>
            <person name="Eskalen A."/>
            <person name="O'Donnell K."/>
            <person name="Kasson M."/>
        </authorList>
    </citation>
    <scope>NUCLEOTIDE SEQUENCE [LARGE SCALE GENOMIC DNA]</scope>
    <source>
        <strain evidence="6 7">NRRL62579</strain>
    </source>
</reference>
<dbReference type="Proteomes" id="UP000287144">
    <property type="component" value="Unassembled WGS sequence"/>
</dbReference>
<dbReference type="FunFam" id="1.10.630.10:FF:000051">
    <property type="entry name" value="Cytochrome P450 monooxygenase (Fum15)"/>
    <property type="match status" value="1"/>
</dbReference>
<sequence length="607" mass="67303">MAAGRSLSWNGNVRWDNGTILTTDRTPGWADLEQFPTSLTARVLSKSGAIHGISTTLKSSWGCRGKNITGGAATVTLALSWVQDDWSKLLLLKHFTKLWAVGFVLWVVWAIWIYPLLASPLRHLPEPSNNHWLLGQAKRIFAEPSGIPMREWVAEIPNDGIIRYRGLLNQERILVCGPKALAEVLVTNNYAFAKPGYLQQSIGRILGIGVLFAEGDEHKMQRRSLTPAFAFRHIKDMYPIFWRKAKEVTQAMTAEVGGRDEVELEVSSWASRATLDIIGVAGMGRDFGAIQDPENVLARTYRKIIKPSRAAQILGLISMFIPLQIVIKLPFRRNQTINAAADEIRAVCRDLIREKKAKLANKEQPDIDILSVAIESGGFTDENLVDQLMTFLAAGHETTASAMTWAVYLLSRHPKVQSRLREEVRECLPSVDSDVDITSLDIDRMPYLNAVCSEILRYYSPVPLTMRDASYDTTILGHPVRRGTRIVIVPWATHFDQHLWGPDADRFDPERWLPSGSEGGAADRKAASGGATSNYAFLPFLHGPRSCIGQAFAKAEFAALLAAWVGRFEFALANPEEADESKVEIRGGVTARPAKGMHVKVKVVGGF</sequence>
<comment type="cofactor">
    <cofactor evidence="4">
        <name>heme</name>
        <dbReference type="ChEBI" id="CHEBI:30413"/>
    </cofactor>
</comment>
<evidence type="ECO:0000256" key="3">
    <source>
        <dbReference type="ARBA" id="ARBA00023004"/>
    </source>
</evidence>